<evidence type="ECO:0000256" key="9">
    <source>
        <dbReference type="ARBA" id="ARBA00023180"/>
    </source>
</evidence>
<comment type="catalytic activity">
    <reaction evidence="11">
        <text>L-seryl-[protein] + ATP = O-phospho-L-seryl-[protein] + ADP + H(+)</text>
        <dbReference type="Rhea" id="RHEA:17989"/>
        <dbReference type="Rhea" id="RHEA-COMP:9863"/>
        <dbReference type="Rhea" id="RHEA-COMP:11604"/>
        <dbReference type="ChEBI" id="CHEBI:15378"/>
        <dbReference type="ChEBI" id="CHEBI:29999"/>
        <dbReference type="ChEBI" id="CHEBI:30616"/>
        <dbReference type="ChEBI" id="CHEBI:83421"/>
        <dbReference type="ChEBI" id="CHEBI:456216"/>
        <dbReference type="EC" id="2.7.11.1"/>
    </reaction>
</comment>
<evidence type="ECO:0000256" key="3">
    <source>
        <dbReference type="ARBA" id="ARBA00022553"/>
    </source>
</evidence>
<protein>
    <recommendedName>
        <fullName evidence="2">non-specific serine/threonine protein kinase</fullName>
        <ecNumber evidence="2">2.7.11.1</ecNumber>
    </recommendedName>
</protein>
<evidence type="ECO:0000256" key="6">
    <source>
        <dbReference type="ARBA" id="ARBA00022741"/>
    </source>
</evidence>
<dbReference type="GO" id="GO:0004674">
    <property type="term" value="F:protein serine/threonine kinase activity"/>
    <property type="evidence" value="ECO:0007669"/>
    <property type="project" value="UniProtKB-EC"/>
</dbReference>
<dbReference type="GO" id="GO:0005524">
    <property type="term" value="F:ATP binding"/>
    <property type="evidence" value="ECO:0007669"/>
    <property type="project" value="UniProtKB-KW"/>
</dbReference>
<keyword evidence="6" id="KW-0547">Nucleotide-binding</keyword>
<evidence type="ECO:0000256" key="12">
    <source>
        <dbReference type="SAM" id="Phobius"/>
    </source>
</evidence>
<proteinExistence type="predicted"/>
<dbReference type="Proteomes" id="UP001206925">
    <property type="component" value="Unassembled WGS sequence"/>
</dbReference>
<name>A0AAD5GK00_AMBAR</name>
<keyword evidence="12" id="KW-0812">Transmembrane</keyword>
<dbReference type="EMBL" id="JAMZMK010007154">
    <property type="protein sequence ID" value="KAI7745720.1"/>
    <property type="molecule type" value="Genomic_DNA"/>
</dbReference>
<keyword evidence="12" id="KW-0472">Membrane</keyword>
<comment type="caution">
    <text evidence="14">The sequence shown here is derived from an EMBL/GenBank/DDBJ whole genome shotgun (WGS) entry which is preliminary data.</text>
</comment>
<dbReference type="PANTHER" id="PTHR48006">
    <property type="entry name" value="LEUCINE-RICH REPEAT-CONTAINING PROTEIN DDB_G0281931-RELATED"/>
    <property type="match status" value="1"/>
</dbReference>
<keyword evidence="5" id="KW-0732">Signal</keyword>
<dbReference type="Pfam" id="PF11721">
    <property type="entry name" value="Malectin"/>
    <property type="match status" value="1"/>
</dbReference>
<evidence type="ECO:0000313" key="15">
    <source>
        <dbReference type="Proteomes" id="UP001206925"/>
    </source>
</evidence>
<comment type="catalytic activity">
    <reaction evidence="10">
        <text>L-threonyl-[protein] + ATP = O-phospho-L-threonyl-[protein] + ADP + H(+)</text>
        <dbReference type="Rhea" id="RHEA:46608"/>
        <dbReference type="Rhea" id="RHEA-COMP:11060"/>
        <dbReference type="Rhea" id="RHEA-COMP:11605"/>
        <dbReference type="ChEBI" id="CHEBI:15378"/>
        <dbReference type="ChEBI" id="CHEBI:30013"/>
        <dbReference type="ChEBI" id="CHEBI:30616"/>
        <dbReference type="ChEBI" id="CHEBI:61977"/>
        <dbReference type="ChEBI" id="CHEBI:456216"/>
        <dbReference type="EC" id="2.7.11.1"/>
    </reaction>
</comment>
<dbReference type="PANTHER" id="PTHR48006:SF62">
    <property type="entry name" value="LEUCINE-RICH REPEAT TRANSMEMBRANE PROTEIN KINASE"/>
    <property type="match status" value="1"/>
</dbReference>
<feature type="non-terminal residue" evidence="14">
    <location>
        <position position="124"/>
    </location>
</feature>
<evidence type="ECO:0000256" key="8">
    <source>
        <dbReference type="ARBA" id="ARBA00023170"/>
    </source>
</evidence>
<keyword evidence="4" id="KW-0808">Transferase</keyword>
<reference evidence="14" key="1">
    <citation type="submission" date="2022-06" db="EMBL/GenBank/DDBJ databases">
        <title>Uncovering the hologenomic basis of an extraordinary plant invasion.</title>
        <authorList>
            <person name="Bieker V.C."/>
            <person name="Martin M.D."/>
            <person name="Gilbert T."/>
            <person name="Hodgins K."/>
            <person name="Battlay P."/>
            <person name="Petersen B."/>
            <person name="Wilson J."/>
        </authorList>
    </citation>
    <scope>NUCLEOTIDE SEQUENCE</scope>
    <source>
        <strain evidence="14">AA19_3_7</strain>
        <tissue evidence="14">Leaf</tissue>
    </source>
</reference>
<feature type="transmembrane region" description="Helical" evidence="12">
    <location>
        <begin position="88"/>
        <end position="110"/>
    </location>
</feature>
<keyword evidence="7" id="KW-0067">ATP-binding</keyword>
<keyword evidence="15" id="KW-1185">Reference proteome</keyword>
<evidence type="ECO:0000256" key="4">
    <source>
        <dbReference type="ARBA" id="ARBA00022679"/>
    </source>
</evidence>
<dbReference type="EC" id="2.7.11.1" evidence="2"/>
<feature type="domain" description="Malectin" evidence="13">
    <location>
        <begin position="2"/>
        <end position="61"/>
    </location>
</feature>
<keyword evidence="12" id="KW-1133">Transmembrane helix</keyword>
<evidence type="ECO:0000259" key="13">
    <source>
        <dbReference type="Pfam" id="PF11721"/>
    </source>
</evidence>
<dbReference type="Gene3D" id="2.60.120.430">
    <property type="entry name" value="Galactose-binding lectin"/>
    <property type="match status" value="1"/>
</dbReference>
<sequence length="124" mass="13671">NRVFQDFDIKRAAGGASFSPVRRQATVLVTNNYLEIHLFWNGKGTCCVPKQGTFGPLISAISATPNFPPTVSNTPPSTKKNSKNRTGLIVGILVPIAVVSFLSLLALYIFRQQRKKQETSDNYE</sequence>
<evidence type="ECO:0000256" key="10">
    <source>
        <dbReference type="ARBA" id="ARBA00047899"/>
    </source>
</evidence>
<evidence type="ECO:0000256" key="11">
    <source>
        <dbReference type="ARBA" id="ARBA00048679"/>
    </source>
</evidence>
<keyword evidence="9" id="KW-0325">Glycoprotein</keyword>
<feature type="non-terminal residue" evidence="14">
    <location>
        <position position="1"/>
    </location>
</feature>
<evidence type="ECO:0000313" key="14">
    <source>
        <dbReference type="EMBL" id="KAI7745720.1"/>
    </source>
</evidence>
<evidence type="ECO:0000256" key="7">
    <source>
        <dbReference type="ARBA" id="ARBA00022840"/>
    </source>
</evidence>
<dbReference type="AlphaFoldDB" id="A0AAD5GK00"/>
<gene>
    <name evidence="14" type="ORF">M8C21_022197</name>
</gene>
<keyword evidence="8" id="KW-0675">Receptor</keyword>
<evidence type="ECO:0000256" key="5">
    <source>
        <dbReference type="ARBA" id="ARBA00022729"/>
    </source>
</evidence>
<dbReference type="InterPro" id="IPR021720">
    <property type="entry name" value="Malectin_dom"/>
</dbReference>
<dbReference type="InterPro" id="IPR051824">
    <property type="entry name" value="LRR_Rcpt-Like_S/T_Kinase"/>
</dbReference>
<evidence type="ECO:0000256" key="1">
    <source>
        <dbReference type="ARBA" id="ARBA00004479"/>
    </source>
</evidence>
<evidence type="ECO:0000256" key="2">
    <source>
        <dbReference type="ARBA" id="ARBA00012513"/>
    </source>
</evidence>
<dbReference type="GO" id="GO:0005886">
    <property type="term" value="C:plasma membrane"/>
    <property type="evidence" value="ECO:0007669"/>
    <property type="project" value="TreeGrafter"/>
</dbReference>
<organism evidence="14 15">
    <name type="scientific">Ambrosia artemisiifolia</name>
    <name type="common">Common ragweed</name>
    <dbReference type="NCBI Taxonomy" id="4212"/>
    <lineage>
        <taxon>Eukaryota</taxon>
        <taxon>Viridiplantae</taxon>
        <taxon>Streptophyta</taxon>
        <taxon>Embryophyta</taxon>
        <taxon>Tracheophyta</taxon>
        <taxon>Spermatophyta</taxon>
        <taxon>Magnoliopsida</taxon>
        <taxon>eudicotyledons</taxon>
        <taxon>Gunneridae</taxon>
        <taxon>Pentapetalae</taxon>
        <taxon>asterids</taxon>
        <taxon>campanulids</taxon>
        <taxon>Asterales</taxon>
        <taxon>Asteraceae</taxon>
        <taxon>Asteroideae</taxon>
        <taxon>Heliantheae alliance</taxon>
        <taxon>Heliantheae</taxon>
        <taxon>Ambrosia</taxon>
    </lineage>
</organism>
<keyword evidence="3" id="KW-0597">Phosphoprotein</keyword>
<accession>A0AAD5GK00</accession>
<comment type="subcellular location">
    <subcellularLocation>
        <location evidence="1">Membrane</location>
        <topology evidence="1">Single-pass type I membrane protein</topology>
    </subcellularLocation>
</comment>